<keyword evidence="7" id="KW-0547">Nucleotide-binding</keyword>
<dbReference type="GO" id="GO:0046872">
    <property type="term" value="F:metal ion binding"/>
    <property type="evidence" value="ECO:0007669"/>
    <property type="project" value="UniProtKB-KW"/>
</dbReference>
<comment type="caution">
    <text evidence="16">The sequence shown here is derived from an EMBL/GenBank/DDBJ whole genome shotgun (WGS) entry which is preliminary data.</text>
</comment>
<dbReference type="InterPro" id="IPR023033">
    <property type="entry name" value="Ala_tRNA_ligase_euk/bac"/>
</dbReference>
<dbReference type="InterPro" id="IPR018163">
    <property type="entry name" value="Thr/Ala-tRNA-synth_IIc_edit"/>
</dbReference>
<keyword evidence="4" id="KW-0820">tRNA-binding</keyword>
<dbReference type="InterPro" id="IPR009000">
    <property type="entry name" value="Transl_B-barrel_sf"/>
</dbReference>
<dbReference type="SUPFAM" id="SSF50447">
    <property type="entry name" value="Translation proteins"/>
    <property type="match status" value="1"/>
</dbReference>
<keyword evidence="9" id="KW-0067">ATP-binding</keyword>
<dbReference type="PANTHER" id="PTHR11777">
    <property type="entry name" value="ALANYL-TRNA SYNTHETASE"/>
    <property type="match status" value="1"/>
</dbReference>
<dbReference type="GO" id="GO:0006419">
    <property type="term" value="P:alanyl-tRNA aminoacylation"/>
    <property type="evidence" value="ECO:0007669"/>
    <property type="project" value="InterPro"/>
</dbReference>
<evidence type="ECO:0000256" key="5">
    <source>
        <dbReference type="ARBA" id="ARBA00022598"/>
    </source>
</evidence>
<keyword evidence="8" id="KW-0862">Zinc</keyword>
<dbReference type="InterPro" id="IPR045864">
    <property type="entry name" value="aa-tRNA-synth_II/BPL/LPL"/>
</dbReference>
<proteinExistence type="inferred from homology"/>
<feature type="domain" description="Alanyl-transfer RNA synthetases family profile" evidence="15">
    <location>
        <begin position="30"/>
        <end position="821"/>
    </location>
</feature>
<dbReference type="EC" id="6.1.1.7" evidence="2"/>
<dbReference type="GO" id="GO:0002161">
    <property type="term" value="F:aminoacyl-tRNA deacylase activity"/>
    <property type="evidence" value="ECO:0007669"/>
    <property type="project" value="TreeGrafter"/>
</dbReference>
<comment type="catalytic activity">
    <reaction evidence="14">
        <text>tRNA(Ala) + L-alanine + ATP = L-alanyl-tRNA(Ala) + AMP + diphosphate</text>
        <dbReference type="Rhea" id="RHEA:12540"/>
        <dbReference type="Rhea" id="RHEA-COMP:9657"/>
        <dbReference type="Rhea" id="RHEA-COMP:9923"/>
        <dbReference type="ChEBI" id="CHEBI:30616"/>
        <dbReference type="ChEBI" id="CHEBI:33019"/>
        <dbReference type="ChEBI" id="CHEBI:57972"/>
        <dbReference type="ChEBI" id="CHEBI:78442"/>
        <dbReference type="ChEBI" id="CHEBI:78497"/>
        <dbReference type="ChEBI" id="CHEBI:456215"/>
        <dbReference type="EC" id="6.1.1.7"/>
    </reaction>
</comment>
<dbReference type="HAMAP" id="MF_00036_B">
    <property type="entry name" value="Ala_tRNA_synth_B"/>
    <property type="match status" value="1"/>
</dbReference>
<evidence type="ECO:0000256" key="11">
    <source>
        <dbReference type="ARBA" id="ARBA00022917"/>
    </source>
</evidence>
<dbReference type="EMBL" id="BLKM01000824">
    <property type="protein sequence ID" value="GFG38836.1"/>
    <property type="molecule type" value="Genomic_DNA"/>
</dbReference>
<evidence type="ECO:0000313" key="16">
    <source>
        <dbReference type="EMBL" id="GFG38836.1"/>
    </source>
</evidence>
<dbReference type="AlphaFoldDB" id="A0A6L2Q265"/>
<evidence type="ECO:0000259" key="15">
    <source>
        <dbReference type="PROSITE" id="PS50860"/>
    </source>
</evidence>
<dbReference type="InterPro" id="IPR050058">
    <property type="entry name" value="Ala-tRNA_ligase"/>
</dbReference>
<comment type="similarity">
    <text evidence="1">Belongs to the class-II aminoacyl-tRNA synthetase family. Alax-L subfamily.</text>
</comment>
<evidence type="ECO:0000256" key="13">
    <source>
        <dbReference type="ARBA" id="ARBA00032577"/>
    </source>
</evidence>
<dbReference type="CDD" id="cd00673">
    <property type="entry name" value="AlaRS_core"/>
    <property type="match status" value="1"/>
</dbReference>
<dbReference type="GO" id="GO:0000049">
    <property type="term" value="F:tRNA binding"/>
    <property type="evidence" value="ECO:0007669"/>
    <property type="project" value="UniProtKB-KW"/>
</dbReference>
<evidence type="ECO:0000256" key="6">
    <source>
        <dbReference type="ARBA" id="ARBA00022723"/>
    </source>
</evidence>
<evidence type="ECO:0000256" key="3">
    <source>
        <dbReference type="ARBA" id="ARBA00017959"/>
    </source>
</evidence>
<dbReference type="FunFam" id="3.30.930.10:FF:000011">
    <property type="entry name" value="Alanine--tRNA ligase, cytoplasmic"/>
    <property type="match status" value="1"/>
</dbReference>
<dbReference type="SMART" id="SM00863">
    <property type="entry name" value="tRNA_SAD"/>
    <property type="match status" value="1"/>
</dbReference>
<keyword evidence="10" id="KW-0694">RNA-binding</keyword>
<dbReference type="PROSITE" id="PS50860">
    <property type="entry name" value="AA_TRNA_LIGASE_II_ALA"/>
    <property type="match status" value="1"/>
</dbReference>
<evidence type="ECO:0000256" key="7">
    <source>
        <dbReference type="ARBA" id="ARBA00022741"/>
    </source>
</evidence>
<dbReference type="GO" id="GO:0005524">
    <property type="term" value="F:ATP binding"/>
    <property type="evidence" value="ECO:0007669"/>
    <property type="project" value="UniProtKB-KW"/>
</dbReference>
<dbReference type="GO" id="GO:0005739">
    <property type="term" value="C:mitochondrion"/>
    <property type="evidence" value="ECO:0007669"/>
    <property type="project" value="TreeGrafter"/>
</dbReference>
<evidence type="ECO:0000256" key="8">
    <source>
        <dbReference type="ARBA" id="ARBA00022833"/>
    </source>
</evidence>
<sequence length="911" mass="101481">NMRISVKHLHLDRLHFCLRFIRQHHVTGPISAKAIRQSFIDYFVDEHDHTFLRSSPVVPLCDPSLAFVNAGMNQFKGVFLGSARAPCLRAANSQKCIRVGGKHNDLDIVGNDGHHHTFFEMLGSWSFGDYFKKESCELAWDLLVGQYGLNPSRLYVTYFGGDHDLGLGPDLETRDIWRQIGVSPNHILPFGSDDNFWEMGVTGPCGPCTEIHVDHVPGRKFAADKVNMGHSDLTEIWNLVFIQYNRSADGSLKELPCRHVDTGMGLERLVAILQGKQSSYDTDLFEPLFRAIHKISRKVPMYQGRFKEEDEMGFDTGYRILADHARMVTVALADGMFPDQNYKLRRVMRKAMLLSQQKFGVECGLLTELTNYVADSLGDVYPEVRNHLKRTQLIINHEEEVLRSLHVGAAVKWQEIVNEKPELCNLDVLEMPGLVAGYHELRTYVPSAGFSLGERGTKQKMKTDLQVSETTGVMVPGELAFKLYDTYGLEETVIKELARVEGFQVDVSGFRHLLNLTKVHTKDSFRTDAENEQLQGILDQLAKLGLSFTEDSLKYGYTKEDDRYVFISPECEVKAIIVGGKVVSKILPETRCSIVLDRTNFYHKAGGQASDTGQLVMKDGTQFCVTDVANCGGYLLHRGYVRKEGNCICVGDVARAEVDGDHRLGNMRNHTATHLLNAALHMMLTVTCQKSSQVTGSDLVFDFALYGETFNMQNIEQLEEVVQKCVRAAVPVKRHTVSADVFFALENVAVLPGEVYPEEGIHIIDVKAEGVLTSRSACCGTHVLNTADIGDFCIVGMKSVGSGTRSLKAVTGDYATSAHQEGYHVAKKVAALHAEMESVCTSDVLLHQAEQLDVKLQKLKQELGSGTRTLPLCVRSEQLLKIDSLGKRLKEGARASLRYDTSSQNLVTDPV</sequence>
<evidence type="ECO:0000256" key="2">
    <source>
        <dbReference type="ARBA" id="ARBA00013168"/>
    </source>
</evidence>
<evidence type="ECO:0000256" key="12">
    <source>
        <dbReference type="ARBA" id="ARBA00023146"/>
    </source>
</evidence>
<dbReference type="Gene3D" id="3.30.980.10">
    <property type="entry name" value="Threonyl-trna Synthetase, Chain A, domain 2"/>
    <property type="match status" value="1"/>
</dbReference>
<name>A0A6L2Q265_COPFO</name>
<evidence type="ECO:0000256" key="10">
    <source>
        <dbReference type="ARBA" id="ARBA00022884"/>
    </source>
</evidence>
<keyword evidence="5" id="KW-0436">Ligase</keyword>
<feature type="non-terminal residue" evidence="16">
    <location>
        <position position="1"/>
    </location>
</feature>
<dbReference type="Gene3D" id="3.30.930.10">
    <property type="entry name" value="Bira Bifunctional Protein, Domain 2"/>
    <property type="match status" value="1"/>
</dbReference>
<dbReference type="PRINTS" id="PR00980">
    <property type="entry name" value="TRNASYNTHALA"/>
</dbReference>
<evidence type="ECO:0000313" key="17">
    <source>
        <dbReference type="Proteomes" id="UP000502823"/>
    </source>
</evidence>
<keyword evidence="11" id="KW-0648">Protein biosynthesis</keyword>
<dbReference type="SUPFAM" id="SSF55681">
    <property type="entry name" value="Class II aaRS and biotin synthetases"/>
    <property type="match status" value="1"/>
</dbReference>
<dbReference type="InParanoid" id="A0A6L2Q265"/>
<dbReference type="InterPro" id="IPR018164">
    <property type="entry name" value="Ala-tRNA-synth_IIc_N"/>
</dbReference>
<dbReference type="Pfam" id="PF01411">
    <property type="entry name" value="tRNA-synt_2c"/>
    <property type="match status" value="2"/>
</dbReference>
<dbReference type="InterPro" id="IPR012947">
    <property type="entry name" value="tRNA_SAD"/>
</dbReference>
<accession>A0A6L2Q265</accession>
<gene>
    <name evidence="16" type="ORF">Cfor_11267</name>
</gene>
<dbReference type="SUPFAM" id="SSF101353">
    <property type="entry name" value="Putative anticodon-binding domain of alanyl-tRNA synthetase (AlaRS)"/>
    <property type="match status" value="1"/>
</dbReference>
<dbReference type="Proteomes" id="UP000502823">
    <property type="component" value="Unassembled WGS sequence"/>
</dbReference>
<evidence type="ECO:0000256" key="9">
    <source>
        <dbReference type="ARBA" id="ARBA00022840"/>
    </source>
</evidence>
<dbReference type="Gene3D" id="2.40.30.130">
    <property type="match status" value="1"/>
</dbReference>
<dbReference type="GO" id="GO:0004813">
    <property type="term" value="F:alanine-tRNA ligase activity"/>
    <property type="evidence" value="ECO:0007669"/>
    <property type="project" value="UniProtKB-EC"/>
</dbReference>
<dbReference type="PANTHER" id="PTHR11777:SF9">
    <property type="entry name" value="ALANINE--TRNA LIGASE, CYTOPLASMIC"/>
    <property type="match status" value="1"/>
</dbReference>
<dbReference type="InterPro" id="IPR002318">
    <property type="entry name" value="Ala-tRNA-lgiase_IIc"/>
</dbReference>
<dbReference type="SUPFAM" id="SSF55186">
    <property type="entry name" value="ThrRS/AlaRS common domain"/>
    <property type="match status" value="1"/>
</dbReference>
<dbReference type="InterPro" id="IPR018165">
    <property type="entry name" value="Ala-tRNA-synth_IIc_core"/>
</dbReference>
<protein>
    <recommendedName>
        <fullName evidence="3">Alanine--tRNA ligase</fullName>
        <ecNumber evidence="2">6.1.1.7</ecNumber>
    </recommendedName>
    <alternativeName>
        <fullName evidence="13">Alanyl-tRNA synthetase</fullName>
    </alternativeName>
</protein>
<keyword evidence="12" id="KW-0030">Aminoacyl-tRNA synthetase</keyword>
<keyword evidence="17" id="KW-1185">Reference proteome</keyword>
<evidence type="ECO:0000256" key="4">
    <source>
        <dbReference type="ARBA" id="ARBA00022555"/>
    </source>
</evidence>
<dbReference type="FunCoup" id="A0A6L2Q265">
    <property type="interactions" value="398"/>
</dbReference>
<keyword evidence="6" id="KW-0479">Metal-binding</keyword>
<dbReference type="Pfam" id="PF07973">
    <property type="entry name" value="tRNA_SAD"/>
    <property type="match status" value="1"/>
</dbReference>
<dbReference type="FunFam" id="3.30.980.10:FF:000004">
    <property type="entry name" value="Alanine--tRNA ligase, cytoplasmic"/>
    <property type="match status" value="1"/>
</dbReference>
<reference evidence="17" key="1">
    <citation type="submission" date="2020-01" db="EMBL/GenBank/DDBJ databases">
        <title>Draft genome sequence of the Termite Coptotermes fromosanus.</title>
        <authorList>
            <person name="Itakura S."/>
            <person name="Yosikawa Y."/>
            <person name="Umezawa K."/>
        </authorList>
    </citation>
    <scope>NUCLEOTIDE SEQUENCE [LARGE SCALE GENOMIC DNA]</scope>
</reference>
<organism evidence="16 17">
    <name type="scientific">Coptotermes formosanus</name>
    <name type="common">Formosan subterranean termite</name>
    <dbReference type="NCBI Taxonomy" id="36987"/>
    <lineage>
        <taxon>Eukaryota</taxon>
        <taxon>Metazoa</taxon>
        <taxon>Ecdysozoa</taxon>
        <taxon>Arthropoda</taxon>
        <taxon>Hexapoda</taxon>
        <taxon>Insecta</taxon>
        <taxon>Pterygota</taxon>
        <taxon>Neoptera</taxon>
        <taxon>Polyneoptera</taxon>
        <taxon>Dictyoptera</taxon>
        <taxon>Blattodea</taxon>
        <taxon>Blattoidea</taxon>
        <taxon>Termitoidae</taxon>
        <taxon>Rhinotermitidae</taxon>
        <taxon>Coptotermes</taxon>
    </lineage>
</organism>
<evidence type="ECO:0000256" key="14">
    <source>
        <dbReference type="ARBA" id="ARBA00048300"/>
    </source>
</evidence>
<evidence type="ECO:0000256" key="1">
    <source>
        <dbReference type="ARBA" id="ARBA00008429"/>
    </source>
</evidence>
<dbReference type="InterPro" id="IPR018162">
    <property type="entry name" value="Ala-tRNA-ligase_IIc_anticod-bd"/>
</dbReference>
<dbReference type="OrthoDB" id="2423964at2759"/>